<keyword evidence="6" id="KW-1185">Reference proteome</keyword>
<dbReference type="SUPFAM" id="SSF53697">
    <property type="entry name" value="SIS domain"/>
    <property type="match status" value="1"/>
</dbReference>
<dbReference type="CDD" id="cd05009">
    <property type="entry name" value="SIS_GlmS_GlmD_2"/>
    <property type="match status" value="1"/>
</dbReference>
<dbReference type="CDD" id="cd05008">
    <property type="entry name" value="SIS_GlmS_GlmD_1"/>
    <property type="match status" value="1"/>
</dbReference>
<comment type="caution">
    <text evidence="3">The sequence shown here is derived from an EMBL/GenBank/DDBJ whole genome shotgun (WGS) entry which is preliminary data.</text>
</comment>
<dbReference type="InterPro" id="IPR035466">
    <property type="entry name" value="GlmS/AgaS_SIS"/>
</dbReference>
<name>A0A430S503_THESC</name>
<dbReference type="InterPro" id="IPR046348">
    <property type="entry name" value="SIS_dom_sf"/>
</dbReference>
<dbReference type="PROSITE" id="PS51464">
    <property type="entry name" value="SIS"/>
    <property type="match status" value="2"/>
</dbReference>
<reference evidence="4" key="1">
    <citation type="submission" date="2017-10" db="EMBL/GenBank/DDBJ databases">
        <authorList>
            <person name="Wilpiszeski R.L."/>
            <person name="Zhidan Z."/>
            <person name="House C.H."/>
        </authorList>
    </citation>
    <scope>NUCLEOTIDE SEQUENCE</scope>
    <source>
        <strain evidence="4">12_S12</strain>
    </source>
</reference>
<dbReference type="InterPro" id="IPR035490">
    <property type="entry name" value="GlmS/FrlB_SIS"/>
</dbReference>
<dbReference type="GO" id="GO:1901135">
    <property type="term" value="P:carbohydrate derivative metabolic process"/>
    <property type="evidence" value="ECO:0007669"/>
    <property type="project" value="InterPro"/>
</dbReference>
<evidence type="ECO:0000313" key="4">
    <source>
        <dbReference type="EMBL" id="RTI09202.1"/>
    </source>
</evidence>
<feature type="domain" description="SIS" evidence="2">
    <location>
        <begin position="188"/>
        <end position="333"/>
    </location>
</feature>
<dbReference type="EMBL" id="PEMD01000331">
    <property type="protein sequence ID" value="RTH29245.1"/>
    <property type="molecule type" value="Genomic_DNA"/>
</dbReference>
<dbReference type="GO" id="GO:0008483">
    <property type="term" value="F:transaminase activity"/>
    <property type="evidence" value="ECO:0007669"/>
    <property type="project" value="UniProtKB-KW"/>
</dbReference>
<dbReference type="Gene3D" id="3.40.50.10490">
    <property type="entry name" value="Glucose-6-phosphate isomerase like protein, domain 1"/>
    <property type="match status" value="2"/>
</dbReference>
<dbReference type="EMBL" id="PEML01000050">
    <property type="protein sequence ID" value="RTI09202.1"/>
    <property type="molecule type" value="Genomic_DNA"/>
</dbReference>
<dbReference type="RefSeq" id="WP_126165518.1">
    <property type="nucleotide sequence ID" value="NZ_PELO01000334.1"/>
</dbReference>
<keyword evidence="3" id="KW-0808">Transferase</keyword>
<dbReference type="PANTHER" id="PTHR10937:SF8">
    <property type="entry name" value="AMINOTRANSFERASE-RELATED"/>
    <property type="match status" value="1"/>
</dbReference>
<accession>A0A430S503</accession>
<organism evidence="3 5">
    <name type="scientific">Thermus scotoductus</name>
    <dbReference type="NCBI Taxonomy" id="37636"/>
    <lineage>
        <taxon>Bacteria</taxon>
        <taxon>Thermotogati</taxon>
        <taxon>Deinococcota</taxon>
        <taxon>Deinococci</taxon>
        <taxon>Thermales</taxon>
        <taxon>Thermaceae</taxon>
        <taxon>Thermus</taxon>
    </lineage>
</organism>
<dbReference type="Pfam" id="PF01380">
    <property type="entry name" value="SIS"/>
    <property type="match status" value="2"/>
</dbReference>
<proteinExistence type="predicted"/>
<evidence type="ECO:0000313" key="5">
    <source>
        <dbReference type="Proteomes" id="UP000286928"/>
    </source>
</evidence>
<evidence type="ECO:0000313" key="3">
    <source>
        <dbReference type="EMBL" id="RTH29245.1"/>
    </source>
</evidence>
<keyword evidence="3" id="KW-0032">Aminotransferase</keyword>
<dbReference type="InterPro" id="IPR001347">
    <property type="entry name" value="SIS_dom"/>
</dbReference>
<sequence length="343" mass="37254">MASFMRHEAEEAPQVVERLVRENEPEVKSLAAFLRRRPPALVLTVARGSSDHAALFAKCLLEARLEWPVLSLAPSVLTLYRARPRPPYPALLLAYSQSGESPDLLEAVRAYREKGVLTVALVNREESPLAQAAEVVLPLHAGEERAVAATKSFLAMLTATVHLLAHTLEDPKLRQALPALPEALSRALAPQGDLGYLEEAESLFVLGRGFTFPVALEAALKLKEVAALHAEGLSLAEFLHGPQALLEEGFPVLALAQKDEALEETLRTLEGLRAKGAHLLVLSPEPDALALAQTPLALPVALGPELTPLLLIQAFYPLAEALARARGQDPDRPRHLRKVTRTR</sequence>
<evidence type="ECO:0000259" key="2">
    <source>
        <dbReference type="PROSITE" id="PS51464"/>
    </source>
</evidence>
<protein>
    <submittedName>
        <fullName evidence="3">Sugar aminotransferase</fullName>
    </submittedName>
</protein>
<reference evidence="5 6" key="2">
    <citation type="journal article" date="2019" name="Extremophiles">
        <title>Biogeography of thermophiles and predominance of Thermus scotoductus in domestic water heaters.</title>
        <authorList>
            <person name="Wilpiszeski R.L."/>
            <person name="Zhang Z."/>
            <person name="House C.H."/>
        </authorList>
    </citation>
    <scope>NUCLEOTIDE SEQUENCE [LARGE SCALE GENOMIC DNA]</scope>
    <source>
        <strain evidence="4 6">12_S12</strain>
        <strain evidence="3 5">20_S20</strain>
    </source>
</reference>
<evidence type="ECO:0000256" key="1">
    <source>
        <dbReference type="ARBA" id="ARBA00022737"/>
    </source>
</evidence>
<feature type="domain" description="SIS" evidence="2">
    <location>
        <begin position="30"/>
        <end position="174"/>
    </location>
</feature>
<dbReference type="AlphaFoldDB" id="A0A430S503"/>
<dbReference type="Proteomes" id="UP000287962">
    <property type="component" value="Unassembled WGS sequence"/>
</dbReference>
<keyword evidence="1" id="KW-0677">Repeat</keyword>
<evidence type="ECO:0000313" key="6">
    <source>
        <dbReference type="Proteomes" id="UP000287962"/>
    </source>
</evidence>
<dbReference type="GO" id="GO:0097367">
    <property type="term" value="F:carbohydrate derivative binding"/>
    <property type="evidence" value="ECO:0007669"/>
    <property type="project" value="InterPro"/>
</dbReference>
<gene>
    <name evidence="4" type="ORF">CSW25_02485</name>
    <name evidence="3" type="ORF">CSW33_12735</name>
</gene>
<dbReference type="Proteomes" id="UP000286928">
    <property type="component" value="Unassembled WGS sequence"/>
</dbReference>
<dbReference type="PANTHER" id="PTHR10937">
    <property type="entry name" value="GLUCOSAMINE--FRUCTOSE-6-PHOSPHATE AMINOTRANSFERASE, ISOMERIZING"/>
    <property type="match status" value="1"/>
</dbReference>